<dbReference type="InterPro" id="IPR009014">
    <property type="entry name" value="Transketo_C/PFOR_II"/>
</dbReference>
<evidence type="ECO:0000256" key="1">
    <source>
        <dbReference type="ARBA" id="ARBA00001964"/>
    </source>
</evidence>
<dbReference type="RefSeq" id="WP_078813182.1">
    <property type="nucleotide sequence ID" value="NZ_FUYE01000005.1"/>
</dbReference>
<dbReference type="InterPro" id="IPR005475">
    <property type="entry name" value="Transketolase-like_Pyr-bd"/>
</dbReference>
<dbReference type="PANTHER" id="PTHR43825:SF1">
    <property type="entry name" value="TRANSKETOLASE-LIKE PYRIMIDINE-BINDING DOMAIN-CONTAINING PROTEIN"/>
    <property type="match status" value="1"/>
</dbReference>
<dbReference type="Pfam" id="PF02780">
    <property type="entry name" value="Transketolase_C"/>
    <property type="match status" value="1"/>
</dbReference>
<organism evidence="5 6">
    <name type="scientific">Prosthecobacter debontii</name>
    <dbReference type="NCBI Taxonomy" id="48467"/>
    <lineage>
        <taxon>Bacteria</taxon>
        <taxon>Pseudomonadati</taxon>
        <taxon>Verrucomicrobiota</taxon>
        <taxon>Verrucomicrobiia</taxon>
        <taxon>Verrucomicrobiales</taxon>
        <taxon>Verrucomicrobiaceae</taxon>
        <taxon>Prosthecobacter</taxon>
    </lineage>
</organism>
<dbReference type="Proteomes" id="UP000190774">
    <property type="component" value="Unassembled WGS sequence"/>
</dbReference>
<dbReference type="SUPFAM" id="SSF52518">
    <property type="entry name" value="Thiamin diphosphate-binding fold (THDP-binding)"/>
    <property type="match status" value="1"/>
</dbReference>
<proteinExistence type="inferred from homology"/>
<dbReference type="EMBL" id="FUYE01000005">
    <property type="protein sequence ID" value="SKA92859.1"/>
    <property type="molecule type" value="Genomic_DNA"/>
</dbReference>
<comment type="similarity">
    <text evidence="2">Belongs to the transketolase family.</text>
</comment>
<comment type="cofactor">
    <cofactor evidence="1">
        <name>thiamine diphosphate</name>
        <dbReference type="ChEBI" id="CHEBI:58937"/>
    </cofactor>
</comment>
<dbReference type="SUPFAM" id="SSF52922">
    <property type="entry name" value="TK C-terminal domain-like"/>
    <property type="match status" value="1"/>
</dbReference>
<name>A0A1T4XTG5_9BACT</name>
<evidence type="ECO:0000313" key="6">
    <source>
        <dbReference type="Proteomes" id="UP000190774"/>
    </source>
</evidence>
<protein>
    <submittedName>
        <fullName evidence="5">Transketolase</fullName>
    </submittedName>
</protein>
<gene>
    <name evidence="5" type="ORF">SAMN02745166_01994</name>
</gene>
<keyword evidence="3" id="KW-0786">Thiamine pyrophosphate</keyword>
<dbReference type="OrthoDB" id="9803371at2"/>
<dbReference type="InterPro" id="IPR033248">
    <property type="entry name" value="Transketolase_C"/>
</dbReference>
<evidence type="ECO:0000313" key="5">
    <source>
        <dbReference type="EMBL" id="SKA92859.1"/>
    </source>
</evidence>
<dbReference type="AlphaFoldDB" id="A0A1T4XTG5"/>
<accession>A0A1T4XTG5</accession>
<dbReference type="PANTHER" id="PTHR43825">
    <property type="entry name" value="PYRUVATE DEHYDROGENASE E1 COMPONENT"/>
    <property type="match status" value="1"/>
</dbReference>
<evidence type="ECO:0000256" key="2">
    <source>
        <dbReference type="ARBA" id="ARBA00007131"/>
    </source>
</evidence>
<sequence>MSSDFQFFKKGESISLREGFGRAMVTLGHQRQDFFHFDADVRGGTGAKAFSDAFPDRIVQFGIAEQNMMAASAGFADTGLIPVVVGFSAFTIMRAHEMLRTAVCYGKRNVKVCCSHLGVDTGPDGATAQMIEDLGTCRTIPGLKIMVPSCANEIQPMFEAVLNEPGPVYMRIGRSPTPILYENPGPIQIGKGDLLREGTDVTIIACGSRVYASLDAAVKLQEQGISAAVVNMRSIKPLDIELITRLAAQTGAFVTVEDHSIHGGLGGAVAEALAQYCPAPLEILGIQDKFGRSGEHHELFALYGISEADIIEAAQRVLKRKK</sequence>
<dbReference type="Pfam" id="PF02779">
    <property type="entry name" value="Transket_pyr"/>
    <property type="match status" value="1"/>
</dbReference>
<dbReference type="SMART" id="SM00861">
    <property type="entry name" value="Transket_pyr"/>
    <property type="match status" value="1"/>
</dbReference>
<dbReference type="CDD" id="cd07033">
    <property type="entry name" value="TPP_PYR_DXS_TK_like"/>
    <property type="match status" value="1"/>
</dbReference>
<dbReference type="InterPro" id="IPR051157">
    <property type="entry name" value="PDH/Transketolase"/>
</dbReference>
<feature type="domain" description="Transketolase-like pyrimidine-binding" evidence="4">
    <location>
        <begin position="14"/>
        <end position="179"/>
    </location>
</feature>
<dbReference type="FunFam" id="3.40.50.970:FF:000129">
    <property type="entry name" value="Transketolase"/>
    <property type="match status" value="1"/>
</dbReference>
<reference evidence="6" key="1">
    <citation type="submission" date="2017-02" db="EMBL/GenBank/DDBJ databases">
        <authorList>
            <person name="Varghese N."/>
            <person name="Submissions S."/>
        </authorList>
    </citation>
    <scope>NUCLEOTIDE SEQUENCE [LARGE SCALE GENOMIC DNA]</scope>
    <source>
        <strain evidence="6">ATCC 700200</strain>
    </source>
</reference>
<keyword evidence="6" id="KW-1185">Reference proteome</keyword>
<dbReference type="Gene3D" id="3.40.50.920">
    <property type="match status" value="1"/>
</dbReference>
<dbReference type="Gene3D" id="3.40.50.970">
    <property type="match status" value="1"/>
</dbReference>
<dbReference type="STRING" id="48467.SAMN02745166_01994"/>
<evidence type="ECO:0000259" key="4">
    <source>
        <dbReference type="SMART" id="SM00861"/>
    </source>
</evidence>
<dbReference type="InterPro" id="IPR029061">
    <property type="entry name" value="THDP-binding"/>
</dbReference>
<evidence type="ECO:0000256" key="3">
    <source>
        <dbReference type="ARBA" id="ARBA00023052"/>
    </source>
</evidence>